<organism evidence="1 2">
    <name type="scientific">Vigna radiata var. radiata</name>
    <name type="common">Mung bean</name>
    <name type="synonym">Phaseolus aureus</name>
    <dbReference type="NCBI Taxonomy" id="3916"/>
    <lineage>
        <taxon>Eukaryota</taxon>
        <taxon>Viridiplantae</taxon>
        <taxon>Streptophyta</taxon>
        <taxon>Embryophyta</taxon>
        <taxon>Tracheophyta</taxon>
        <taxon>Spermatophyta</taxon>
        <taxon>Magnoliopsida</taxon>
        <taxon>eudicotyledons</taxon>
        <taxon>Gunneridae</taxon>
        <taxon>Pentapetalae</taxon>
        <taxon>rosids</taxon>
        <taxon>fabids</taxon>
        <taxon>Fabales</taxon>
        <taxon>Fabaceae</taxon>
        <taxon>Papilionoideae</taxon>
        <taxon>50 kb inversion clade</taxon>
        <taxon>NPAAA clade</taxon>
        <taxon>indigoferoid/millettioid clade</taxon>
        <taxon>Phaseoleae</taxon>
        <taxon>Vigna</taxon>
    </lineage>
</organism>
<keyword evidence="1" id="KW-1185">Reference proteome</keyword>
<dbReference type="GeneID" id="111241950"/>
<dbReference type="KEGG" id="vra:111241950"/>
<accession>A0A3Q0F3D0</accession>
<proteinExistence type="predicted"/>
<reference evidence="2" key="2">
    <citation type="submission" date="2025-08" db="UniProtKB">
        <authorList>
            <consortium name="RefSeq"/>
        </authorList>
    </citation>
    <scope>IDENTIFICATION</scope>
    <source>
        <tissue evidence="2">Leaf</tissue>
    </source>
</reference>
<reference evidence="1" key="1">
    <citation type="journal article" date="2014" name="Nat. Commun.">
        <title>Genome sequence of mungbean and insights into evolution within Vigna species.</title>
        <authorList>
            <person name="Kang Y.J."/>
            <person name="Kim S.K."/>
            <person name="Kim M.Y."/>
            <person name="Lestari P."/>
            <person name="Kim K.H."/>
            <person name="Ha B.K."/>
            <person name="Jun T.H."/>
            <person name="Hwang W.J."/>
            <person name="Lee T."/>
            <person name="Lee J."/>
            <person name="Shim S."/>
            <person name="Yoon M.Y."/>
            <person name="Jang Y.E."/>
            <person name="Han K.S."/>
            <person name="Taeprayoon P."/>
            <person name="Yoon N."/>
            <person name="Somta P."/>
            <person name="Tanya P."/>
            <person name="Kim K.S."/>
            <person name="Gwag J.G."/>
            <person name="Moon J.K."/>
            <person name="Lee Y.H."/>
            <person name="Park B.S."/>
            <person name="Bombarely A."/>
            <person name="Doyle J.J."/>
            <person name="Jackson S.A."/>
            <person name="Schafleitner R."/>
            <person name="Srinives P."/>
            <person name="Varshney R.K."/>
            <person name="Lee S.H."/>
        </authorList>
    </citation>
    <scope>NUCLEOTIDE SEQUENCE [LARGE SCALE GENOMIC DNA]</scope>
    <source>
        <strain evidence="1">cv. VC1973A</strain>
    </source>
</reference>
<evidence type="ECO:0000313" key="1">
    <source>
        <dbReference type="Proteomes" id="UP000087766"/>
    </source>
</evidence>
<protein>
    <submittedName>
        <fullName evidence="2">Uncharacterized protein LOC111241950</fullName>
    </submittedName>
</protein>
<evidence type="ECO:0000313" key="2">
    <source>
        <dbReference type="RefSeq" id="XP_022638438.1"/>
    </source>
</evidence>
<gene>
    <name evidence="2" type="primary">LOC111241950</name>
</gene>
<dbReference type="Proteomes" id="UP000087766">
    <property type="component" value="Chromosome 7"/>
</dbReference>
<sequence length="256" mass="29051">MGMYGGGDEGKVFVKKSDICRRGKENPLHRLLATVSATEISRREPWSKASPTTPFSARDIAIHRTGSPISFSRARDLLVWERRRSFVAARVPSSRSLLRTTIPTDSGHTSVASPLPTNQQHQALSSPYSHHRSYNWKQNSKPPLTKPLSLLPCFAFQSWSPYRLFFTDLDLILYGISAWEKGNEGMFCLRCCLIFFPWLLIRRMMENEDGEYKLCCRKGEGSSRDCLFSGVAGDSKVDEDPMVLILMMREVFFGES</sequence>
<dbReference type="RefSeq" id="XP_022638438.1">
    <property type="nucleotide sequence ID" value="XM_022782717.1"/>
</dbReference>
<dbReference type="AlphaFoldDB" id="A0A3Q0F3D0"/>
<name>A0A3Q0F3D0_VIGRR</name>